<comment type="caution">
    <text evidence="3">The sequence shown here is derived from an EMBL/GenBank/DDBJ whole genome shotgun (WGS) entry which is preliminary data.</text>
</comment>
<reference evidence="3 4" key="1">
    <citation type="submission" date="2019-12" db="EMBL/GenBank/DDBJ databases">
        <authorList>
            <person name="Lee S.D."/>
        </authorList>
    </citation>
    <scope>NUCLEOTIDE SEQUENCE [LARGE SCALE GENOMIC DNA]</scope>
    <source>
        <strain evidence="3 4">GH1-50</strain>
    </source>
</reference>
<dbReference type="Pfam" id="PF00892">
    <property type="entry name" value="EamA"/>
    <property type="match status" value="2"/>
</dbReference>
<feature type="transmembrane region" description="Helical" evidence="1">
    <location>
        <begin position="263"/>
        <end position="281"/>
    </location>
</feature>
<feature type="transmembrane region" description="Helical" evidence="1">
    <location>
        <begin position="150"/>
        <end position="169"/>
    </location>
</feature>
<dbReference type="Proteomes" id="UP000480350">
    <property type="component" value="Unassembled WGS sequence"/>
</dbReference>
<feature type="transmembrane region" description="Helical" evidence="1">
    <location>
        <begin position="97"/>
        <end position="115"/>
    </location>
</feature>
<name>A0A7C9MBU5_9RHOB</name>
<dbReference type="Gene3D" id="1.10.3730.20">
    <property type="match status" value="1"/>
</dbReference>
<dbReference type="AlphaFoldDB" id="A0A7C9MBU5"/>
<evidence type="ECO:0000256" key="1">
    <source>
        <dbReference type="SAM" id="Phobius"/>
    </source>
</evidence>
<evidence type="ECO:0000313" key="3">
    <source>
        <dbReference type="EMBL" id="MXQ06672.1"/>
    </source>
</evidence>
<accession>A0A7C9MBU5</accession>
<dbReference type="SUPFAM" id="SSF103481">
    <property type="entry name" value="Multidrug resistance efflux transporter EmrE"/>
    <property type="match status" value="2"/>
</dbReference>
<keyword evidence="1" id="KW-0472">Membrane</keyword>
<feature type="domain" description="EamA" evidence="2">
    <location>
        <begin position="150"/>
        <end position="281"/>
    </location>
</feature>
<feature type="transmembrane region" description="Helical" evidence="1">
    <location>
        <begin position="127"/>
        <end position="144"/>
    </location>
</feature>
<keyword evidence="1" id="KW-1133">Transmembrane helix</keyword>
<evidence type="ECO:0000259" key="2">
    <source>
        <dbReference type="Pfam" id="PF00892"/>
    </source>
</evidence>
<dbReference type="RefSeq" id="WP_160762597.1">
    <property type="nucleotide sequence ID" value="NZ_WUPT01000001.1"/>
</dbReference>
<dbReference type="GO" id="GO:0016020">
    <property type="term" value="C:membrane"/>
    <property type="evidence" value="ECO:0007669"/>
    <property type="project" value="InterPro"/>
</dbReference>
<feature type="transmembrane region" description="Helical" evidence="1">
    <location>
        <begin position="181"/>
        <end position="202"/>
    </location>
</feature>
<evidence type="ECO:0000313" key="4">
    <source>
        <dbReference type="Proteomes" id="UP000480350"/>
    </source>
</evidence>
<sequence length="334" mass="35286">MPLSSSNIKGVGFALAGFAVFSTHDVLIKALGGIYAPFQILFFSALLGFPLATLMLITDRTPGTLRPVHPWWVALRTCAALLTGVSAFYAFSVLPLAQVYAFIFAAPLLITVLSIPILGEKVGFHRWIAVVLGLTGVMIVLRPGAEPVTLGHIAGLTAACGSALSSVIARKIGGEERTAVMVLFPMLANVAVMGAILPFVYVPMPIHHLGALALIAAFGFAGATCMIFAYRAGDAAVVAPMQYSQIIWAAIFGLLFFDEFPDGATWIGVAVIVFAGVYVVLRESLAGVSANTPVLRTRSRPETGTTPRVSAMLRARADRVLPGYEALAKAPDTK</sequence>
<keyword evidence="4" id="KW-1185">Reference proteome</keyword>
<dbReference type="InterPro" id="IPR000620">
    <property type="entry name" value="EamA_dom"/>
</dbReference>
<feature type="transmembrane region" description="Helical" evidence="1">
    <location>
        <begin position="208"/>
        <end position="230"/>
    </location>
</feature>
<reference evidence="3 4" key="2">
    <citation type="submission" date="2020-03" db="EMBL/GenBank/DDBJ databases">
        <title>Kangsaoukella pontilimi gen. nov., sp. nov., a new member of the family Rhodobacteraceae isolated from a tidal mudflat.</title>
        <authorList>
            <person name="Kim I.S."/>
        </authorList>
    </citation>
    <scope>NUCLEOTIDE SEQUENCE [LARGE SCALE GENOMIC DNA]</scope>
    <source>
        <strain evidence="3 4">GH1-50</strain>
    </source>
</reference>
<proteinExistence type="predicted"/>
<dbReference type="PANTHER" id="PTHR22911">
    <property type="entry name" value="ACYL-MALONYL CONDENSING ENZYME-RELATED"/>
    <property type="match status" value="1"/>
</dbReference>
<feature type="domain" description="EamA" evidence="2">
    <location>
        <begin position="9"/>
        <end position="141"/>
    </location>
</feature>
<organism evidence="3 4">
    <name type="scientific">Kangsaoukella pontilimi</name>
    <dbReference type="NCBI Taxonomy" id="2691042"/>
    <lineage>
        <taxon>Bacteria</taxon>
        <taxon>Pseudomonadati</taxon>
        <taxon>Pseudomonadota</taxon>
        <taxon>Alphaproteobacteria</taxon>
        <taxon>Rhodobacterales</taxon>
        <taxon>Paracoccaceae</taxon>
        <taxon>Kangsaoukella</taxon>
    </lineage>
</organism>
<dbReference type="InterPro" id="IPR037185">
    <property type="entry name" value="EmrE-like"/>
</dbReference>
<gene>
    <name evidence="3" type="ORF">GQ651_02310</name>
</gene>
<dbReference type="EMBL" id="WUPT01000001">
    <property type="protein sequence ID" value="MXQ06672.1"/>
    <property type="molecule type" value="Genomic_DNA"/>
</dbReference>
<protein>
    <submittedName>
        <fullName evidence="3">EamA family transporter</fullName>
    </submittedName>
</protein>
<feature type="transmembrane region" description="Helical" evidence="1">
    <location>
        <begin position="70"/>
        <end position="91"/>
    </location>
</feature>
<feature type="transmembrane region" description="Helical" evidence="1">
    <location>
        <begin position="40"/>
        <end position="58"/>
    </location>
</feature>
<dbReference type="PANTHER" id="PTHR22911:SF135">
    <property type="entry name" value="BLR4310 PROTEIN"/>
    <property type="match status" value="1"/>
</dbReference>
<keyword evidence="1" id="KW-0812">Transmembrane</keyword>